<dbReference type="PRINTS" id="PR00155">
    <property type="entry name" value="AMICYANIN"/>
</dbReference>
<accession>A0AA90ZDR7</accession>
<evidence type="ECO:0000256" key="5">
    <source>
        <dbReference type="ARBA" id="ARBA00022982"/>
    </source>
</evidence>
<evidence type="ECO:0000313" key="10">
    <source>
        <dbReference type="Proteomes" id="UP001185015"/>
    </source>
</evidence>
<evidence type="ECO:0000256" key="7">
    <source>
        <dbReference type="PIRSR" id="PIRSR602386-1"/>
    </source>
</evidence>
<evidence type="ECO:0000256" key="6">
    <source>
        <dbReference type="ARBA" id="ARBA00023008"/>
    </source>
</evidence>
<dbReference type="PANTHER" id="PTHR36507:SF1">
    <property type="entry name" value="BLL1555 PROTEIN"/>
    <property type="match status" value="1"/>
</dbReference>
<organism evidence="9 10">
    <name type="scientific">Methanococcoides alaskense</name>
    <dbReference type="NCBI Taxonomy" id="325778"/>
    <lineage>
        <taxon>Archaea</taxon>
        <taxon>Methanobacteriati</taxon>
        <taxon>Methanobacteriota</taxon>
        <taxon>Stenosarchaea group</taxon>
        <taxon>Methanomicrobia</taxon>
        <taxon>Methanosarcinales</taxon>
        <taxon>Methanosarcinaceae</taxon>
        <taxon>Methanococcoides</taxon>
    </lineage>
</organism>
<dbReference type="InterPro" id="IPR008972">
    <property type="entry name" value="Cupredoxin"/>
</dbReference>
<dbReference type="AlphaFoldDB" id="A0AA90ZDR7"/>
<evidence type="ECO:0000313" key="9">
    <source>
        <dbReference type="EMBL" id="MDR6223763.1"/>
    </source>
</evidence>
<keyword evidence="5" id="KW-0249">Electron transport</keyword>
<dbReference type="CDD" id="cd13921">
    <property type="entry name" value="Amicyanin"/>
    <property type="match status" value="1"/>
</dbReference>
<proteinExistence type="predicted"/>
<name>A0AA90ZDR7_9EURY</name>
<dbReference type="InterPro" id="IPR002386">
    <property type="entry name" value="Amicyanin/Pseudoazurin"/>
</dbReference>
<comment type="cofactor">
    <cofactor evidence="7">
        <name>Cu cation</name>
        <dbReference type="ChEBI" id="CHEBI:23378"/>
    </cofactor>
    <text evidence="7">Binds 1 copper ion per subunit.</text>
</comment>
<protein>
    <submittedName>
        <fullName evidence="9">Amicyanin</fullName>
    </submittedName>
</protein>
<dbReference type="GO" id="GO:0005507">
    <property type="term" value="F:copper ion binding"/>
    <property type="evidence" value="ECO:0007669"/>
    <property type="project" value="InterPro"/>
</dbReference>
<dbReference type="InterPro" id="IPR000923">
    <property type="entry name" value="BlueCu_1"/>
</dbReference>
<evidence type="ECO:0000259" key="8">
    <source>
        <dbReference type="Pfam" id="PF00127"/>
    </source>
</evidence>
<dbReference type="RefSeq" id="WP_270095421.1">
    <property type="nucleotide sequence ID" value="NZ_JAQFFK010000001.1"/>
</dbReference>
<comment type="subcellular location">
    <subcellularLocation>
        <location evidence="1">Periplasm</location>
    </subcellularLocation>
</comment>
<dbReference type="Proteomes" id="UP001185015">
    <property type="component" value="Unassembled WGS sequence"/>
</dbReference>
<dbReference type="SUPFAM" id="SSF49503">
    <property type="entry name" value="Cupredoxins"/>
    <property type="match status" value="1"/>
</dbReference>
<feature type="binding site" evidence="7">
    <location>
        <position position="93"/>
    </location>
    <ligand>
        <name>Cu cation</name>
        <dbReference type="ChEBI" id="CHEBI:23378"/>
    </ligand>
</feature>
<feature type="domain" description="Blue (type 1) copper" evidence="8">
    <location>
        <begin position="61"/>
        <end position="140"/>
    </location>
</feature>
<dbReference type="GO" id="GO:0009055">
    <property type="term" value="F:electron transfer activity"/>
    <property type="evidence" value="ECO:0007669"/>
    <property type="project" value="InterPro"/>
</dbReference>
<dbReference type="PANTHER" id="PTHR36507">
    <property type="entry name" value="BLL1555 PROTEIN"/>
    <property type="match status" value="1"/>
</dbReference>
<reference evidence="9 10" key="1">
    <citation type="submission" date="2023-07" db="EMBL/GenBank/DDBJ databases">
        <title>Genomic Encyclopedia of Type Strains, Phase IV (KMG-IV): sequencing the most valuable type-strain genomes for metagenomic binning, comparative biology and taxonomic classification.</title>
        <authorList>
            <person name="Goeker M."/>
        </authorList>
    </citation>
    <scope>NUCLEOTIDE SEQUENCE [LARGE SCALE GENOMIC DNA]</scope>
    <source>
        <strain evidence="9 10">DSM 17273</strain>
    </source>
</reference>
<evidence type="ECO:0000256" key="3">
    <source>
        <dbReference type="ARBA" id="ARBA00022723"/>
    </source>
</evidence>
<gene>
    <name evidence="9" type="ORF">J2750_002239</name>
</gene>
<keyword evidence="3 7" id="KW-0479">Metal-binding</keyword>
<dbReference type="GO" id="GO:0042597">
    <property type="term" value="C:periplasmic space"/>
    <property type="evidence" value="ECO:0007669"/>
    <property type="project" value="UniProtKB-SubCell"/>
</dbReference>
<dbReference type="Pfam" id="PF00127">
    <property type="entry name" value="Copper-bind"/>
    <property type="match status" value="1"/>
</dbReference>
<dbReference type="InterPro" id="IPR035668">
    <property type="entry name" value="Amicyanin"/>
</dbReference>
<evidence type="ECO:0000256" key="2">
    <source>
        <dbReference type="ARBA" id="ARBA00022448"/>
    </source>
</evidence>
<keyword evidence="6 7" id="KW-0186">Copper</keyword>
<keyword evidence="10" id="KW-1185">Reference proteome</keyword>
<dbReference type="EMBL" id="JAVDQI010000011">
    <property type="protein sequence ID" value="MDR6223763.1"/>
    <property type="molecule type" value="Genomic_DNA"/>
</dbReference>
<evidence type="ECO:0000256" key="4">
    <source>
        <dbReference type="ARBA" id="ARBA00022764"/>
    </source>
</evidence>
<comment type="caution">
    <text evidence="9">The sequence shown here is derived from an EMBL/GenBank/DDBJ whole genome shotgun (WGS) entry which is preliminary data.</text>
</comment>
<feature type="binding site" evidence="7">
    <location>
        <position position="130"/>
    </location>
    <ligand>
        <name>Cu cation</name>
        <dbReference type="ChEBI" id="CHEBI:23378"/>
    </ligand>
</feature>
<evidence type="ECO:0000256" key="1">
    <source>
        <dbReference type="ARBA" id="ARBA00004418"/>
    </source>
</evidence>
<dbReference type="PROSITE" id="PS51257">
    <property type="entry name" value="PROKAR_LIPOPROTEIN"/>
    <property type="match status" value="1"/>
</dbReference>
<sequence length="141" mass="15556">MNKLIVLLVLLAAILVAGCADNTEQIIDEPEIVEDEVSDLVEAEDNETMDMDTEEHMGATVEVIIENFEFAPEEIRISVGDTITWTNLDTAPHTATDNNDMFDSGTLAEGESFSMTFEEAGTYDYICTIHPYMKGTVIVEA</sequence>
<keyword evidence="4" id="KW-0574">Periplasm</keyword>
<dbReference type="Gene3D" id="2.60.40.420">
    <property type="entry name" value="Cupredoxins - blue copper proteins"/>
    <property type="match status" value="1"/>
</dbReference>
<feature type="binding site" evidence="7">
    <location>
        <position position="127"/>
    </location>
    <ligand>
        <name>Cu cation</name>
        <dbReference type="ChEBI" id="CHEBI:23378"/>
    </ligand>
</feature>
<dbReference type="InterPro" id="IPR052721">
    <property type="entry name" value="ET_Amicyanin"/>
</dbReference>
<keyword evidence="2" id="KW-0813">Transport</keyword>